<feature type="compositionally biased region" description="Basic and acidic residues" evidence="1">
    <location>
        <begin position="60"/>
        <end position="115"/>
    </location>
</feature>
<feature type="compositionally biased region" description="Basic and acidic residues" evidence="1">
    <location>
        <begin position="11"/>
        <end position="54"/>
    </location>
</feature>
<feature type="non-terminal residue" evidence="2">
    <location>
        <position position="1"/>
    </location>
</feature>
<feature type="region of interest" description="Disordered" evidence="1">
    <location>
        <begin position="1"/>
        <end position="175"/>
    </location>
</feature>
<feature type="compositionally biased region" description="Acidic residues" evidence="1">
    <location>
        <begin position="116"/>
        <end position="127"/>
    </location>
</feature>
<feature type="compositionally biased region" description="Low complexity" evidence="1">
    <location>
        <begin position="144"/>
        <end position="175"/>
    </location>
</feature>
<organism evidence="2 3">
    <name type="scientific">Streblomastix strix</name>
    <dbReference type="NCBI Taxonomy" id="222440"/>
    <lineage>
        <taxon>Eukaryota</taxon>
        <taxon>Metamonada</taxon>
        <taxon>Preaxostyla</taxon>
        <taxon>Oxymonadida</taxon>
        <taxon>Streblomastigidae</taxon>
        <taxon>Streblomastix</taxon>
    </lineage>
</organism>
<evidence type="ECO:0000313" key="2">
    <source>
        <dbReference type="EMBL" id="KAA6359435.1"/>
    </source>
</evidence>
<reference evidence="2 3" key="1">
    <citation type="submission" date="2019-03" db="EMBL/GenBank/DDBJ databases">
        <title>Single cell metagenomics reveals metabolic interactions within the superorganism composed of flagellate Streblomastix strix and complex community of Bacteroidetes bacteria on its surface.</title>
        <authorList>
            <person name="Treitli S.C."/>
            <person name="Kolisko M."/>
            <person name="Husnik F."/>
            <person name="Keeling P."/>
            <person name="Hampl V."/>
        </authorList>
    </citation>
    <scope>NUCLEOTIDE SEQUENCE [LARGE SCALE GENOMIC DNA]</scope>
    <source>
        <strain evidence="2">ST1C</strain>
    </source>
</reference>
<accession>A0A5J4TPW0</accession>
<dbReference type="AlphaFoldDB" id="A0A5J4TPW0"/>
<proteinExistence type="predicted"/>
<protein>
    <recommendedName>
        <fullName evidence="4">SPRY domain-containing protein</fullName>
    </recommendedName>
</protein>
<dbReference type="EMBL" id="SNRW01028394">
    <property type="protein sequence ID" value="KAA6359435.1"/>
    <property type="molecule type" value="Genomic_DNA"/>
</dbReference>
<evidence type="ECO:0008006" key="4">
    <source>
        <dbReference type="Google" id="ProtNLM"/>
    </source>
</evidence>
<evidence type="ECO:0000256" key="1">
    <source>
        <dbReference type="SAM" id="MobiDB-lite"/>
    </source>
</evidence>
<gene>
    <name evidence="2" type="ORF">EZS28_045038</name>
</gene>
<comment type="caution">
    <text evidence="2">The sequence shown here is derived from an EMBL/GenBank/DDBJ whole genome shotgun (WGS) entry which is preliminary data.</text>
</comment>
<name>A0A5J4TPW0_9EUKA</name>
<evidence type="ECO:0000313" key="3">
    <source>
        <dbReference type="Proteomes" id="UP000324800"/>
    </source>
</evidence>
<dbReference type="Proteomes" id="UP000324800">
    <property type="component" value="Unassembled WGS sequence"/>
</dbReference>
<sequence>QNEQLEGNEQVDSKERQKETNNEDQHNNKEIEKGNKHSKLGKEKDELNETKNDNENENEKDDKLRKDNQKESGKERDNKEDKQQIKEKDEQNETQNEKEKGNTKEKRNTNEKLKEEEEEEEEEEEDQNEKQSIQDQSHTNQQVLQSHSSSDQKSPSLPSSHQSEQSHPPSSQKIQFNDDQDIITNQQQYNTTPQKQVPQQPIQQLAITPNEFKFHIKATASCKNDLVIKGGDLQTTMVVFDRELTQGVWRFLAKATKLSASFGIGIIDANQTKILHPFRINNRLNNNSICYIGKMLWIKGSGKVDQANKEITSNQSVTAVVDLISDPHTFSLTINAQMQPFCVTHIPDKVKFVFTLGNATDQWKIISLKESQIGIDLDRFDEKKRYKYE</sequence>
<feature type="compositionally biased region" description="Polar residues" evidence="1">
    <location>
        <begin position="131"/>
        <end position="143"/>
    </location>
</feature>